<dbReference type="Proteomes" id="UP000638313">
    <property type="component" value="Unassembled WGS sequence"/>
</dbReference>
<dbReference type="GO" id="GO:0003677">
    <property type="term" value="F:DNA binding"/>
    <property type="evidence" value="ECO:0007669"/>
    <property type="project" value="InterPro"/>
</dbReference>
<sequence>MPTVRGLNPEEPFNKWYGGKIRQLRDRNGWTQADLGDKVFLSRSRIAQFEGGEAPPFDVAERLDEALGANTFLSDLWCRLERRGADWRSAPAVLDMERNARKIKYYMSVIPALLQTREYATALLSAGMPFYGGNLDDKVNFRLGRQAVLESTNPPWIWAVLDESALYRSLGQPDTLRDQLVHLLKATEAPNINVQILLHDQATLFPAIGLTTIFELRDGRTVLCREGVEESAFTSNEKTVAPFATLYDHLQSEALSPTQSMAFVRKVIEERHS</sequence>
<dbReference type="Gene3D" id="1.10.260.40">
    <property type="entry name" value="lambda repressor-like DNA-binding domains"/>
    <property type="match status" value="1"/>
</dbReference>
<keyword evidence="3" id="KW-1185">Reference proteome</keyword>
<dbReference type="SUPFAM" id="SSF47413">
    <property type="entry name" value="lambda repressor-like DNA-binding domains"/>
    <property type="match status" value="1"/>
</dbReference>
<dbReference type="PROSITE" id="PS50943">
    <property type="entry name" value="HTH_CROC1"/>
    <property type="match status" value="1"/>
</dbReference>
<reference evidence="2" key="2">
    <citation type="submission" date="2020-09" db="EMBL/GenBank/DDBJ databases">
        <authorList>
            <person name="Sun Q."/>
            <person name="Ohkuma M."/>
        </authorList>
    </citation>
    <scope>NUCLEOTIDE SEQUENCE</scope>
    <source>
        <strain evidence="2">JCM 4059</strain>
    </source>
</reference>
<dbReference type="AlphaFoldDB" id="A0A919AUW4"/>
<dbReference type="SMART" id="SM00530">
    <property type="entry name" value="HTH_XRE"/>
    <property type="match status" value="1"/>
</dbReference>
<evidence type="ECO:0000313" key="2">
    <source>
        <dbReference type="EMBL" id="GHF26775.1"/>
    </source>
</evidence>
<organism evidence="2 3">
    <name type="scientific">Streptomyces mashuensis</name>
    <dbReference type="NCBI Taxonomy" id="33904"/>
    <lineage>
        <taxon>Bacteria</taxon>
        <taxon>Bacillati</taxon>
        <taxon>Actinomycetota</taxon>
        <taxon>Actinomycetes</taxon>
        <taxon>Kitasatosporales</taxon>
        <taxon>Streptomycetaceae</taxon>
        <taxon>Streptomyces</taxon>
    </lineage>
</organism>
<dbReference type="InterPro" id="IPR043917">
    <property type="entry name" value="DUF5753"/>
</dbReference>
<feature type="domain" description="HTH cro/C1-type" evidence="1">
    <location>
        <begin position="21"/>
        <end position="76"/>
    </location>
</feature>
<dbReference type="InterPro" id="IPR010982">
    <property type="entry name" value="Lambda_DNA-bd_dom_sf"/>
</dbReference>
<dbReference type="EMBL" id="BNBD01000001">
    <property type="protein sequence ID" value="GHF26775.1"/>
    <property type="molecule type" value="Genomic_DNA"/>
</dbReference>
<comment type="caution">
    <text evidence="2">The sequence shown here is derived from an EMBL/GenBank/DDBJ whole genome shotgun (WGS) entry which is preliminary data.</text>
</comment>
<reference evidence="2" key="1">
    <citation type="journal article" date="2014" name="Int. J. Syst. Evol. Microbiol.">
        <title>Complete genome sequence of Corynebacterium casei LMG S-19264T (=DSM 44701T), isolated from a smear-ripened cheese.</title>
        <authorList>
            <consortium name="US DOE Joint Genome Institute (JGI-PGF)"/>
            <person name="Walter F."/>
            <person name="Albersmeier A."/>
            <person name="Kalinowski J."/>
            <person name="Ruckert C."/>
        </authorList>
    </citation>
    <scope>NUCLEOTIDE SEQUENCE</scope>
    <source>
        <strain evidence="2">JCM 4059</strain>
    </source>
</reference>
<dbReference type="Pfam" id="PF13560">
    <property type="entry name" value="HTH_31"/>
    <property type="match status" value="1"/>
</dbReference>
<protein>
    <submittedName>
        <fullName evidence="2">Transcriptional regulator</fullName>
    </submittedName>
</protein>
<dbReference type="RefSeq" id="WP_190127641.1">
    <property type="nucleotide sequence ID" value="NZ_BNBD01000001.1"/>
</dbReference>
<name>A0A919AUW4_9ACTN</name>
<evidence type="ECO:0000313" key="3">
    <source>
        <dbReference type="Proteomes" id="UP000638313"/>
    </source>
</evidence>
<dbReference type="CDD" id="cd00093">
    <property type="entry name" value="HTH_XRE"/>
    <property type="match status" value="1"/>
</dbReference>
<gene>
    <name evidence="2" type="ORF">GCM10010218_04620</name>
</gene>
<evidence type="ECO:0000259" key="1">
    <source>
        <dbReference type="PROSITE" id="PS50943"/>
    </source>
</evidence>
<proteinExistence type="predicted"/>
<dbReference type="Pfam" id="PF19054">
    <property type="entry name" value="DUF5753"/>
    <property type="match status" value="1"/>
</dbReference>
<accession>A0A919AUW4</accession>
<dbReference type="InterPro" id="IPR001387">
    <property type="entry name" value="Cro/C1-type_HTH"/>
</dbReference>